<proteinExistence type="inferred from homology"/>
<accession>A0ABM1BS33</accession>
<protein>
    <recommendedName>
        <fullName evidence="7">Carboxypeptidase</fullName>
        <ecNumber evidence="7">3.4.16.-</ecNumber>
    </recommendedName>
</protein>
<evidence type="ECO:0000256" key="5">
    <source>
        <dbReference type="ARBA" id="ARBA00022801"/>
    </source>
</evidence>
<evidence type="ECO:0000256" key="7">
    <source>
        <dbReference type="RuleBase" id="RU361156"/>
    </source>
</evidence>
<dbReference type="PRINTS" id="PR00724">
    <property type="entry name" value="CRBOXYPTASEC"/>
</dbReference>
<dbReference type="RefSeq" id="XP_013787581.1">
    <property type="nucleotide sequence ID" value="XM_013932127.2"/>
</dbReference>
<keyword evidence="6" id="KW-0325">Glycoprotein</keyword>
<evidence type="ECO:0000256" key="3">
    <source>
        <dbReference type="ARBA" id="ARBA00022670"/>
    </source>
</evidence>
<keyword evidence="2 7" id="KW-0121">Carboxypeptidase</keyword>
<keyword evidence="3 7" id="KW-0645">Protease</keyword>
<dbReference type="InterPro" id="IPR018202">
    <property type="entry name" value="Ser_caboxypep_ser_AS"/>
</dbReference>
<dbReference type="PROSITE" id="PS00131">
    <property type="entry name" value="CARBOXYPEPT_SER_SER"/>
    <property type="match status" value="1"/>
</dbReference>
<dbReference type="SUPFAM" id="SSF53474">
    <property type="entry name" value="alpha/beta-Hydrolases"/>
    <property type="match status" value="1"/>
</dbReference>
<dbReference type="Proteomes" id="UP000694941">
    <property type="component" value="Unplaced"/>
</dbReference>
<dbReference type="PANTHER" id="PTHR11802:SF3">
    <property type="entry name" value="RETINOID-INDUCIBLE SERINE CARBOXYPEPTIDASE"/>
    <property type="match status" value="1"/>
</dbReference>
<dbReference type="InterPro" id="IPR001563">
    <property type="entry name" value="Peptidase_S10"/>
</dbReference>
<dbReference type="InterPro" id="IPR029058">
    <property type="entry name" value="AB_hydrolase_fold"/>
</dbReference>
<keyword evidence="5 7" id="KW-0378">Hydrolase</keyword>
<dbReference type="GeneID" id="106471529"/>
<evidence type="ECO:0000256" key="1">
    <source>
        <dbReference type="ARBA" id="ARBA00009431"/>
    </source>
</evidence>
<gene>
    <name evidence="9" type="primary">LOC106471529</name>
</gene>
<dbReference type="PANTHER" id="PTHR11802">
    <property type="entry name" value="SERINE PROTEASE FAMILY S10 SERINE CARBOXYPEPTIDASE"/>
    <property type="match status" value="1"/>
</dbReference>
<sequence>MELGPLDVNLKPRNTTWVKNSNILFIDNPVGTGFSYVKNLSALTKNNSQIADDLVILMKQFFQKVPEFQKSPLYIFSESYGGKMAASFALALYKAVKSGKISCNFQGVTFGDSWISPIDSVATWGSYLYTVSMVDKQGLEVINASVQDIRQSMAKGQYVNATELWSRTEDIVEKYTNGIDWYNILSNVGEQPKPMVGSLPPNHILHKSYMRHVGNLSSDPLFKLMNGKIKEMLRVIPKNVTWGGQSGAVFDALKGDFMKPVTDVVDILLNTTDLKVVVYNGQLDLIVDAPGTLQWIDSLKWPGINGFKKAERTPIVLKGQRTGGFVQSFKNFQFFQILKAGHMVPTDAGEAALKMLTMITRNK</sequence>
<evidence type="ECO:0000313" key="9">
    <source>
        <dbReference type="RefSeq" id="XP_013787581.1"/>
    </source>
</evidence>
<keyword evidence="8" id="KW-1185">Reference proteome</keyword>
<evidence type="ECO:0000256" key="2">
    <source>
        <dbReference type="ARBA" id="ARBA00022645"/>
    </source>
</evidence>
<dbReference type="EC" id="3.4.16.-" evidence="7"/>
<comment type="similarity">
    <text evidence="1 7">Belongs to the peptidase S10 family.</text>
</comment>
<keyword evidence="4" id="KW-0732">Signal</keyword>
<reference evidence="9" key="1">
    <citation type="submission" date="2025-08" db="UniProtKB">
        <authorList>
            <consortium name="RefSeq"/>
        </authorList>
    </citation>
    <scope>IDENTIFICATION</scope>
    <source>
        <tissue evidence="9">Muscle</tissue>
    </source>
</reference>
<name>A0ABM1BS33_LIMPO</name>
<evidence type="ECO:0000313" key="8">
    <source>
        <dbReference type="Proteomes" id="UP000694941"/>
    </source>
</evidence>
<dbReference type="Gene3D" id="3.40.50.1820">
    <property type="entry name" value="alpha/beta hydrolase"/>
    <property type="match status" value="1"/>
</dbReference>
<evidence type="ECO:0000256" key="4">
    <source>
        <dbReference type="ARBA" id="ARBA00022729"/>
    </source>
</evidence>
<dbReference type="Pfam" id="PF00450">
    <property type="entry name" value="Peptidase_S10"/>
    <property type="match status" value="1"/>
</dbReference>
<evidence type="ECO:0000256" key="6">
    <source>
        <dbReference type="ARBA" id="ARBA00023180"/>
    </source>
</evidence>
<organism evidence="8 9">
    <name type="scientific">Limulus polyphemus</name>
    <name type="common">Atlantic horseshoe crab</name>
    <dbReference type="NCBI Taxonomy" id="6850"/>
    <lineage>
        <taxon>Eukaryota</taxon>
        <taxon>Metazoa</taxon>
        <taxon>Ecdysozoa</taxon>
        <taxon>Arthropoda</taxon>
        <taxon>Chelicerata</taxon>
        <taxon>Merostomata</taxon>
        <taxon>Xiphosura</taxon>
        <taxon>Limulidae</taxon>
        <taxon>Limulus</taxon>
    </lineage>
</organism>